<keyword evidence="1" id="KW-0489">Methyltransferase</keyword>
<keyword evidence="2" id="KW-0808">Transferase</keyword>
<name>A0ABT1JH03_ACTCY</name>
<dbReference type="Proteomes" id="UP000791080">
    <property type="component" value="Unassembled WGS sequence"/>
</dbReference>
<sequence length="201" mass="21846">MTASRGGLSVFLNAVVRRPAVIGALVPSSPLLARRLAAVVPGQGEPVVVELGPGTGPVTETISRRLGDRGRHLAIEVDTQLADHLARRFPRVEVVNADAARLDELLAERDIDRVDAVVGGLPWSLIPLSAQRAILRRSAESLGQHGVFTTFAYLHALPLGGARRFRALLEATFDEVMPTRVVWRNFPPALTYVCRRPRAGR</sequence>
<dbReference type="Gene3D" id="3.40.50.150">
    <property type="entry name" value="Vaccinia Virus protein VP39"/>
    <property type="match status" value="1"/>
</dbReference>
<dbReference type="RefSeq" id="WP_026418313.1">
    <property type="nucleotide sequence ID" value="NZ_AUBJ02000001.1"/>
</dbReference>
<dbReference type="SUPFAM" id="SSF53335">
    <property type="entry name" value="S-adenosyl-L-methionine-dependent methyltransferases"/>
    <property type="match status" value="1"/>
</dbReference>
<protein>
    <submittedName>
        <fullName evidence="5">Phospholipid N-methyltransferase</fullName>
    </submittedName>
</protein>
<comment type="caution">
    <text evidence="5">The sequence shown here is derived from an EMBL/GenBank/DDBJ whole genome shotgun (WGS) entry which is preliminary data.</text>
</comment>
<proteinExistence type="predicted"/>
<evidence type="ECO:0000256" key="3">
    <source>
        <dbReference type="ARBA" id="ARBA00022691"/>
    </source>
</evidence>
<dbReference type="EMBL" id="AUBJ02000001">
    <property type="protein sequence ID" value="MCP2331779.1"/>
    <property type="molecule type" value="Genomic_DNA"/>
</dbReference>
<dbReference type="InterPro" id="IPR029063">
    <property type="entry name" value="SAM-dependent_MTases_sf"/>
</dbReference>
<feature type="domain" description="Ribosomal RNA adenine methylase transferase N-terminal" evidence="4">
    <location>
        <begin position="32"/>
        <end position="197"/>
    </location>
</feature>
<evidence type="ECO:0000313" key="5">
    <source>
        <dbReference type="EMBL" id="MCP2331779.1"/>
    </source>
</evidence>
<gene>
    <name evidence="5" type="ORF">G443_002049</name>
</gene>
<evidence type="ECO:0000256" key="2">
    <source>
        <dbReference type="ARBA" id="ARBA00022679"/>
    </source>
</evidence>
<evidence type="ECO:0000256" key="1">
    <source>
        <dbReference type="ARBA" id="ARBA00022603"/>
    </source>
</evidence>
<dbReference type="InterPro" id="IPR020598">
    <property type="entry name" value="rRNA_Ade_methylase_Trfase_N"/>
</dbReference>
<organism evidence="5 6">
    <name type="scientific">Actinoalloteichus caeruleus DSM 43889</name>
    <dbReference type="NCBI Taxonomy" id="1120930"/>
    <lineage>
        <taxon>Bacteria</taxon>
        <taxon>Bacillati</taxon>
        <taxon>Actinomycetota</taxon>
        <taxon>Actinomycetes</taxon>
        <taxon>Pseudonocardiales</taxon>
        <taxon>Pseudonocardiaceae</taxon>
        <taxon>Actinoalloteichus</taxon>
        <taxon>Actinoalloteichus cyanogriseus</taxon>
    </lineage>
</organism>
<keyword evidence="3" id="KW-0949">S-adenosyl-L-methionine</keyword>
<dbReference type="CDD" id="cd02440">
    <property type="entry name" value="AdoMet_MTases"/>
    <property type="match status" value="1"/>
</dbReference>
<evidence type="ECO:0000313" key="6">
    <source>
        <dbReference type="Proteomes" id="UP000791080"/>
    </source>
</evidence>
<evidence type="ECO:0000259" key="4">
    <source>
        <dbReference type="SMART" id="SM00650"/>
    </source>
</evidence>
<reference evidence="5 6" key="2">
    <citation type="submission" date="2022-06" db="EMBL/GenBank/DDBJ databases">
        <title>Genomic Encyclopedia of Type Strains, Phase I: the one thousand microbial genomes (KMG-I) project.</title>
        <authorList>
            <person name="Kyrpides N."/>
        </authorList>
    </citation>
    <scope>NUCLEOTIDE SEQUENCE [LARGE SCALE GENOMIC DNA]</scope>
    <source>
        <strain evidence="5 6">DSM 43889</strain>
    </source>
</reference>
<accession>A0ABT1JH03</accession>
<keyword evidence="6" id="KW-1185">Reference proteome</keyword>
<reference evidence="5 6" key="1">
    <citation type="submission" date="2013-07" db="EMBL/GenBank/DDBJ databases">
        <authorList>
            <consortium name="DOE Joint Genome Institute"/>
            <person name="Reeve W."/>
            <person name="Huntemann M."/>
            <person name="Han J."/>
            <person name="Chen A."/>
            <person name="Kyrpides N."/>
            <person name="Mavromatis K."/>
            <person name="Markowitz V."/>
            <person name="Palaniappan K."/>
            <person name="Ivanova N."/>
            <person name="Schaumberg A."/>
            <person name="Pati A."/>
            <person name="Liolios K."/>
            <person name="Nordberg H.P."/>
            <person name="Cantor M.N."/>
            <person name="Hua S.X."/>
            <person name="Woyke T."/>
        </authorList>
    </citation>
    <scope>NUCLEOTIDE SEQUENCE [LARGE SCALE GENOMIC DNA]</scope>
    <source>
        <strain evidence="5 6">DSM 43889</strain>
    </source>
</reference>
<dbReference type="SMART" id="SM00650">
    <property type="entry name" value="rADc"/>
    <property type="match status" value="1"/>
</dbReference>